<proteinExistence type="predicted"/>
<name>A0ABN7BGW1_9HEMI</name>
<keyword evidence="2" id="KW-1185">Reference proteome</keyword>
<accession>A0ABN7BGW1</accession>
<gene>
    <name evidence="1" type="ORF">NTJ_15793</name>
</gene>
<evidence type="ECO:0000313" key="1">
    <source>
        <dbReference type="EMBL" id="BET02975.1"/>
    </source>
</evidence>
<dbReference type="EMBL" id="AP028923">
    <property type="protein sequence ID" value="BET02975.1"/>
    <property type="molecule type" value="Genomic_DNA"/>
</dbReference>
<dbReference type="Proteomes" id="UP001307889">
    <property type="component" value="Chromosome 15"/>
</dbReference>
<sequence>MRTDHRGHYDSAFSDFLTPNYYKCKHNMLTCRPSYSFTFERRHLQVPFRSAFHPIKAQSSSFCTSESSDWKLQWDDPNYPSLRNYYARNVRQNVLTATEKH</sequence>
<protein>
    <submittedName>
        <fullName evidence="1">Uncharacterized protein</fullName>
    </submittedName>
</protein>
<evidence type="ECO:0000313" key="2">
    <source>
        <dbReference type="Proteomes" id="UP001307889"/>
    </source>
</evidence>
<organism evidence="1 2">
    <name type="scientific">Nesidiocoris tenuis</name>
    <dbReference type="NCBI Taxonomy" id="355587"/>
    <lineage>
        <taxon>Eukaryota</taxon>
        <taxon>Metazoa</taxon>
        <taxon>Ecdysozoa</taxon>
        <taxon>Arthropoda</taxon>
        <taxon>Hexapoda</taxon>
        <taxon>Insecta</taxon>
        <taxon>Pterygota</taxon>
        <taxon>Neoptera</taxon>
        <taxon>Paraneoptera</taxon>
        <taxon>Hemiptera</taxon>
        <taxon>Heteroptera</taxon>
        <taxon>Panheteroptera</taxon>
        <taxon>Cimicomorpha</taxon>
        <taxon>Miridae</taxon>
        <taxon>Dicyphina</taxon>
        <taxon>Nesidiocoris</taxon>
    </lineage>
</organism>
<reference evidence="1 2" key="1">
    <citation type="submission" date="2023-09" db="EMBL/GenBank/DDBJ databases">
        <title>Nesidiocoris tenuis whole genome shotgun sequence.</title>
        <authorList>
            <person name="Shibata T."/>
            <person name="Shimoda M."/>
            <person name="Kobayashi T."/>
            <person name="Uehara T."/>
        </authorList>
    </citation>
    <scope>NUCLEOTIDE SEQUENCE [LARGE SCALE GENOMIC DNA]</scope>
    <source>
        <strain evidence="1 2">Japan</strain>
    </source>
</reference>